<evidence type="ECO:0000313" key="10">
    <source>
        <dbReference type="Proteomes" id="UP001515683"/>
    </source>
</evidence>
<dbReference type="Proteomes" id="UP001515683">
    <property type="component" value="Unassembled WGS sequence"/>
</dbReference>
<organism evidence="9 10">
    <name type="scientific">Candidatus Pantoea multigeneris</name>
    <dbReference type="NCBI Taxonomy" id="2608357"/>
    <lineage>
        <taxon>Bacteria</taxon>
        <taxon>Pseudomonadati</taxon>
        <taxon>Pseudomonadota</taxon>
        <taxon>Gammaproteobacteria</taxon>
        <taxon>Enterobacterales</taxon>
        <taxon>Erwiniaceae</taxon>
        <taxon>Pantoea</taxon>
    </lineage>
</organism>
<proteinExistence type="inferred from homology"/>
<feature type="transmembrane region" description="Helical" evidence="7">
    <location>
        <begin position="66"/>
        <end position="87"/>
    </location>
</feature>
<reference evidence="9 10" key="1">
    <citation type="journal article" date="2019" name="bioRxiv">
        <title>Bacteria contribute to plant secondary compound degradation in a generalist herbivore system.</title>
        <authorList>
            <person name="Francoeur C.B."/>
            <person name="Khadempour L."/>
            <person name="Moreira-Soto R.D."/>
            <person name="Gotting K."/>
            <person name="Book A.J."/>
            <person name="Pinto-Tomas A.A."/>
            <person name="Keefover-Ring K."/>
            <person name="Currie C.R."/>
        </authorList>
    </citation>
    <scope>NUCLEOTIDE SEQUENCE [LARGE SCALE GENOMIC DNA]</scope>
    <source>
        <strain evidence="9">Acro-835</strain>
    </source>
</reference>
<evidence type="ECO:0000256" key="5">
    <source>
        <dbReference type="ARBA" id="ARBA00022989"/>
    </source>
</evidence>
<dbReference type="InterPro" id="IPR032818">
    <property type="entry name" value="DedA-like"/>
</dbReference>
<evidence type="ECO:0000256" key="7">
    <source>
        <dbReference type="RuleBase" id="RU367016"/>
    </source>
</evidence>
<dbReference type="PANTHER" id="PTHR30353:SF0">
    <property type="entry name" value="TRANSMEMBRANE PROTEIN"/>
    <property type="match status" value="1"/>
</dbReference>
<gene>
    <name evidence="9" type="ORF">F3J40_18815</name>
</gene>
<keyword evidence="3 7" id="KW-1003">Cell membrane</keyword>
<dbReference type="RefSeq" id="WP_167017023.1">
    <property type="nucleotide sequence ID" value="NZ_VWXF01000009.1"/>
</dbReference>
<feature type="domain" description="VTT" evidence="8">
    <location>
        <begin position="46"/>
        <end position="169"/>
    </location>
</feature>
<comment type="subcellular location">
    <subcellularLocation>
        <location evidence="1 7">Cell membrane</location>
        <topology evidence="1 7">Multi-pass membrane protein</topology>
    </subcellularLocation>
</comment>
<evidence type="ECO:0000256" key="4">
    <source>
        <dbReference type="ARBA" id="ARBA00022692"/>
    </source>
</evidence>
<accession>A0ABX0RE51</accession>
<protein>
    <submittedName>
        <fullName evidence="9">Alkaline phosphatase</fullName>
    </submittedName>
</protein>
<dbReference type="InterPro" id="IPR032816">
    <property type="entry name" value="VTT_dom"/>
</dbReference>
<keyword evidence="4 7" id="KW-0812">Transmembrane</keyword>
<feature type="transmembrane region" description="Helical" evidence="7">
    <location>
        <begin position="183"/>
        <end position="201"/>
    </location>
</feature>
<evidence type="ECO:0000313" key="9">
    <source>
        <dbReference type="EMBL" id="NIF23633.1"/>
    </source>
</evidence>
<feature type="transmembrane region" description="Helical" evidence="7">
    <location>
        <begin position="151"/>
        <end position="171"/>
    </location>
</feature>
<keyword evidence="5 7" id="KW-1133">Transmembrane helix</keyword>
<name>A0ABX0RE51_9GAMM</name>
<dbReference type="EMBL" id="VWXF01000009">
    <property type="protein sequence ID" value="NIF23633.1"/>
    <property type="molecule type" value="Genomic_DNA"/>
</dbReference>
<evidence type="ECO:0000256" key="2">
    <source>
        <dbReference type="ARBA" id="ARBA00010792"/>
    </source>
</evidence>
<dbReference type="Pfam" id="PF09335">
    <property type="entry name" value="VTT_dom"/>
    <property type="match status" value="1"/>
</dbReference>
<evidence type="ECO:0000256" key="1">
    <source>
        <dbReference type="ARBA" id="ARBA00004651"/>
    </source>
</evidence>
<evidence type="ECO:0000256" key="6">
    <source>
        <dbReference type="ARBA" id="ARBA00023136"/>
    </source>
</evidence>
<evidence type="ECO:0000259" key="8">
    <source>
        <dbReference type="Pfam" id="PF09335"/>
    </source>
</evidence>
<sequence>MVLHDILTFFSASHISELLAHYGLWGLGVIALIIFCETGVVIAPFLPGDSLLFALGAFLASSTVSPLLAIGVMIAAAVAGDSLNYLVGRSAIGQRMMNQRILKPHHVAQTKHYFEKYGPATVFIGRFIPVIRTFAPFTAGMGQMPTGKFMLWNGVGGSCWCVFFITLGYWLGSVSWVKSHMEWMALAIVALSVMPVGYQFVRRVAR</sequence>
<comment type="similarity">
    <text evidence="2 7">Belongs to the DedA family.</text>
</comment>
<keyword evidence="6 7" id="KW-0472">Membrane</keyword>
<dbReference type="PANTHER" id="PTHR30353">
    <property type="entry name" value="INNER MEMBRANE PROTEIN DEDA-RELATED"/>
    <property type="match status" value="1"/>
</dbReference>
<feature type="transmembrane region" description="Helical" evidence="7">
    <location>
        <begin position="22"/>
        <end position="46"/>
    </location>
</feature>
<keyword evidence="10" id="KW-1185">Reference proteome</keyword>
<evidence type="ECO:0000256" key="3">
    <source>
        <dbReference type="ARBA" id="ARBA00022475"/>
    </source>
</evidence>
<comment type="caution">
    <text evidence="9">The sequence shown here is derived from an EMBL/GenBank/DDBJ whole genome shotgun (WGS) entry which is preliminary data.</text>
</comment>